<keyword evidence="2 4" id="KW-0238">DNA-binding</keyword>
<dbReference type="InterPro" id="IPR010998">
    <property type="entry name" value="Integrase_recombinase_N"/>
</dbReference>
<evidence type="ECO:0000313" key="8">
    <source>
        <dbReference type="Proteomes" id="UP000308349"/>
    </source>
</evidence>
<dbReference type="Pfam" id="PF00589">
    <property type="entry name" value="Phage_integrase"/>
    <property type="match status" value="1"/>
</dbReference>
<sequence>MSSRRANGEGTLSKRKDGRWEAAAYLGSVGGKVRRIRVYARTRNEAHAKLTERLADAGRGVPVADRTWTISDYLDHWLANNTTLRPATRELYEAAIRNHVKPMIGSLTLERLTVPVLQQLLDQQRVAGKTVRTVQLIRTILSAALTRAMRDELVTRNVARLVVLEQSDREEVIPWTAEESRRFLAFARDHPLYPAFLMLMVYGIRRGEALGLRWSDIDWDNGIIHIRQQLQQIGNHLEVGPVKTSAGRRNLPLLPIIRDALAKLREQPDPALQPNNPDMEMIDGTEVDVALLMRTSSSNGTDSTRDLTTDEITDIVFLGRNGRPLWPRNFVRAFHRLCRLAGVRRIKPHHLRHGTATLLKNLGVQPRDAQLILGHAHISTTMQIYQHADLAAQQTALDRVGRVLLDGGDGSGSRQKLPSAVDFVDKSTSFTTGGTTGARTQDTLLKSIIRLGRDPTLTSVFRQLRARTNTLILGRVAVKTYRQRCEPYNDDLVLSEWIPIRTALITFAAPPLLPPIPYPEVSHVPTNRSNKVRKP</sequence>
<accession>A0A5R8PDL1</accession>
<dbReference type="RefSeq" id="WP_138456742.1">
    <property type="nucleotide sequence ID" value="NZ_VBUU01000014.1"/>
</dbReference>
<dbReference type="InterPro" id="IPR002104">
    <property type="entry name" value="Integrase_catalytic"/>
</dbReference>
<dbReference type="InterPro" id="IPR044068">
    <property type="entry name" value="CB"/>
</dbReference>
<evidence type="ECO:0000259" key="6">
    <source>
        <dbReference type="PROSITE" id="PS51900"/>
    </source>
</evidence>
<dbReference type="EMBL" id="VBUU01000014">
    <property type="protein sequence ID" value="TLG09464.1"/>
    <property type="molecule type" value="Genomic_DNA"/>
</dbReference>
<dbReference type="OrthoDB" id="4326943at2"/>
<dbReference type="PROSITE" id="PS51898">
    <property type="entry name" value="TYR_RECOMBINASE"/>
    <property type="match status" value="1"/>
</dbReference>
<dbReference type="AlphaFoldDB" id="A0A5R8PDL1"/>
<comment type="caution">
    <text evidence="7">The sequence shown here is derived from an EMBL/GenBank/DDBJ whole genome shotgun (WGS) entry which is preliminary data.</text>
</comment>
<dbReference type="Pfam" id="PF14659">
    <property type="entry name" value="Phage_int_SAM_3"/>
    <property type="match status" value="1"/>
</dbReference>
<protein>
    <submittedName>
        <fullName evidence="7">Site-specific integrase</fullName>
    </submittedName>
</protein>
<evidence type="ECO:0000256" key="3">
    <source>
        <dbReference type="ARBA" id="ARBA00023172"/>
    </source>
</evidence>
<dbReference type="PANTHER" id="PTHR30349">
    <property type="entry name" value="PHAGE INTEGRASE-RELATED"/>
    <property type="match status" value="1"/>
</dbReference>
<feature type="domain" description="Tyr recombinase" evidence="5">
    <location>
        <begin position="170"/>
        <end position="398"/>
    </location>
</feature>
<dbReference type="SUPFAM" id="SSF56349">
    <property type="entry name" value="DNA breaking-rejoining enzymes"/>
    <property type="match status" value="1"/>
</dbReference>
<dbReference type="GO" id="GO:0003677">
    <property type="term" value="F:DNA binding"/>
    <property type="evidence" value="ECO:0007669"/>
    <property type="project" value="UniProtKB-UniRule"/>
</dbReference>
<keyword evidence="3" id="KW-0233">DNA recombination</keyword>
<dbReference type="CDD" id="cd01189">
    <property type="entry name" value="INT_ICEBs1_C_like"/>
    <property type="match status" value="1"/>
</dbReference>
<dbReference type="InterPro" id="IPR004107">
    <property type="entry name" value="Integrase_SAM-like_N"/>
</dbReference>
<name>A0A5R8PDL1_9NOCA</name>
<proteinExistence type="predicted"/>
<evidence type="ECO:0000259" key="5">
    <source>
        <dbReference type="PROSITE" id="PS51898"/>
    </source>
</evidence>
<dbReference type="InterPro" id="IPR013762">
    <property type="entry name" value="Integrase-like_cat_sf"/>
</dbReference>
<dbReference type="PROSITE" id="PS51900">
    <property type="entry name" value="CB"/>
    <property type="match status" value="1"/>
</dbReference>
<dbReference type="Gene3D" id="1.10.443.10">
    <property type="entry name" value="Intergrase catalytic core"/>
    <property type="match status" value="1"/>
</dbReference>
<reference evidence="7 8" key="1">
    <citation type="submission" date="2019-05" db="EMBL/GenBank/DDBJ databases">
        <title>Genomes sequences of two Nocardia cyriacigeorgica environmental isolates, type strains Nocardia asteroides ATCC 19247 and Nocardia cyriacigeorgica DSM 44484.</title>
        <authorList>
            <person name="Vautrin F."/>
            <person name="Bergeron E."/>
            <person name="Dubost A."/>
            <person name="Abrouk D."/>
            <person name="Rodriguez Nava V."/>
            <person name="Pujic P."/>
        </authorList>
    </citation>
    <scope>NUCLEOTIDE SEQUENCE [LARGE SCALE GENOMIC DNA]</scope>
    <source>
        <strain evidence="7 8">EML 1456</strain>
    </source>
</reference>
<dbReference type="InterPro" id="IPR011010">
    <property type="entry name" value="DNA_brk_join_enz"/>
</dbReference>
<feature type="domain" description="Core-binding (CB)" evidence="6">
    <location>
        <begin position="68"/>
        <end position="149"/>
    </location>
</feature>
<evidence type="ECO:0000256" key="1">
    <source>
        <dbReference type="ARBA" id="ARBA00022908"/>
    </source>
</evidence>
<dbReference type="GO" id="GO:0015074">
    <property type="term" value="P:DNA integration"/>
    <property type="evidence" value="ECO:0007669"/>
    <property type="project" value="UniProtKB-KW"/>
</dbReference>
<dbReference type="Proteomes" id="UP000308349">
    <property type="component" value="Unassembled WGS sequence"/>
</dbReference>
<dbReference type="InterPro" id="IPR050090">
    <property type="entry name" value="Tyrosine_recombinase_XerCD"/>
</dbReference>
<gene>
    <name evidence="7" type="ORF">FEK35_15175</name>
</gene>
<dbReference type="PANTHER" id="PTHR30349:SF91">
    <property type="entry name" value="INTA PROTEIN"/>
    <property type="match status" value="1"/>
</dbReference>
<dbReference type="Gene3D" id="1.10.150.130">
    <property type="match status" value="1"/>
</dbReference>
<organism evidence="7 8">
    <name type="scientific">Nocardia cyriacigeorgica</name>
    <dbReference type="NCBI Taxonomy" id="135487"/>
    <lineage>
        <taxon>Bacteria</taxon>
        <taxon>Bacillati</taxon>
        <taxon>Actinomycetota</taxon>
        <taxon>Actinomycetes</taxon>
        <taxon>Mycobacteriales</taxon>
        <taxon>Nocardiaceae</taxon>
        <taxon>Nocardia</taxon>
    </lineage>
</organism>
<evidence type="ECO:0000313" key="7">
    <source>
        <dbReference type="EMBL" id="TLG09464.1"/>
    </source>
</evidence>
<keyword evidence="1" id="KW-0229">DNA integration</keyword>
<evidence type="ECO:0000256" key="2">
    <source>
        <dbReference type="ARBA" id="ARBA00023125"/>
    </source>
</evidence>
<dbReference type="GO" id="GO:0006310">
    <property type="term" value="P:DNA recombination"/>
    <property type="evidence" value="ECO:0007669"/>
    <property type="project" value="UniProtKB-KW"/>
</dbReference>
<evidence type="ECO:0000256" key="4">
    <source>
        <dbReference type="PROSITE-ProRule" id="PRU01248"/>
    </source>
</evidence>